<name>A0ABT9T715_9GAMM</name>
<dbReference type="InterPro" id="IPR047937">
    <property type="entry name" value="Eex_IncN-like"/>
</dbReference>
<dbReference type="EMBL" id="JAUSSJ010000001">
    <property type="protein sequence ID" value="MDQ0018183.1"/>
    <property type="molecule type" value="Genomic_DNA"/>
</dbReference>
<evidence type="ECO:0008006" key="4">
    <source>
        <dbReference type="Google" id="ProtNLM"/>
    </source>
</evidence>
<dbReference type="NCBIfam" id="NF033894">
    <property type="entry name" value="Eex_IncN"/>
    <property type="match status" value="1"/>
</dbReference>
<sequence length="76" mass="8198">MKAGLLSLVLLATTLLTGCDAGAKSIDWYKAHDAERKAKYEECTKASDPRGTEDCRNAIDATVYGGSFTKSPNKSR</sequence>
<feature type="signal peptide" evidence="1">
    <location>
        <begin position="1"/>
        <end position="23"/>
    </location>
</feature>
<evidence type="ECO:0000256" key="1">
    <source>
        <dbReference type="SAM" id="SignalP"/>
    </source>
</evidence>
<dbReference type="PROSITE" id="PS51257">
    <property type="entry name" value="PROKAR_LIPOPROTEIN"/>
    <property type="match status" value="1"/>
</dbReference>
<dbReference type="RefSeq" id="WP_061704193.1">
    <property type="nucleotide sequence ID" value="NZ_JAUSSJ010000001.1"/>
</dbReference>
<reference evidence="2 3" key="1">
    <citation type="submission" date="2023-07" db="EMBL/GenBank/DDBJ databases">
        <title>Sorghum-associated microbial communities from plants grown in Nebraska, USA.</title>
        <authorList>
            <person name="Schachtman D."/>
        </authorList>
    </citation>
    <scope>NUCLEOTIDE SEQUENCE [LARGE SCALE GENOMIC DNA]</scope>
    <source>
        <strain evidence="2 3">CC49</strain>
    </source>
</reference>
<protein>
    <recommendedName>
        <fullName evidence="4">EexN family lipoprotein</fullName>
    </recommendedName>
</protein>
<organism evidence="2 3">
    <name type="scientific">[Curtobacterium] plantarum</name>
    <dbReference type="NCBI Taxonomy" id="221276"/>
    <lineage>
        <taxon>Bacteria</taxon>
        <taxon>Pseudomonadati</taxon>
        <taxon>Pseudomonadota</taxon>
        <taxon>Gammaproteobacteria</taxon>
        <taxon>Enterobacterales</taxon>
        <taxon>Erwiniaceae</taxon>
        <taxon>Pantoea</taxon>
    </lineage>
</organism>
<keyword evidence="3" id="KW-1185">Reference proteome</keyword>
<feature type="chain" id="PRO_5046234751" description="EexN family lipoprotein" evidence="1">
    <location>
        <begin position="24"/>
        <end position="76"/>
    </location>
</feature>
<evidence type="ECO:0000313" key="3">
    <source>
        <dbReference type="Proteomes" id="UP001244623"/>
    </source>
</evidence>
<evidence type="ECO:0000313" key="2">
    <source>
        <dbReference type="EMBL" id="MDQ0018183.1"/>
    </source>
</evidence>
<keyword evidence="1" id="KW-0732">Signal</keyword>
<accession>A0ABT9T715</accession>
<dbReference type="Proteomes" id="UP001244623">
    <property type="component" value="Unassembled WGS sequence"/>
</dbReference>
<comment type="caution">
    <text evidence="2">The sequence shown here is derived from an EMBL/GenBank/DDBJ whole genome shotgun (WGS) entry which is preliminary data.</text>
</comment>
<gene>
    <name evidence="2" type="ORF">J2X94_000311</name>
</gene>
<proteinExistence type="predicted"/>